<dbReference type="OrthoDB" id="9814509at2"/>
<reference evidence="1 2" key="1">
    <citation type="journal article" date="2014" name="Int. J. Syst. Evol. Microbiol.">
        <title>Complete genome sequence of Corynebacterium casei LMG S-19264T (=DSM 44701T), isolated from a smear-ripened cheese.</title>
        <authorList>
            <consortium name="US DOE Joint Genome Institute (JGI-PGF)"/>
            <person name="Walter F."/>
            <person name="Albersmeier A."/>
            <person name="Kalinowski J."/>
            <person name="Ruckert C."/>
        </authorList>
    </citation>
    <scope>NUCLEOTIDE SEQUENCE [LARGE SCALE GENOMIC DNA]</scope>
    <source>
        <strain evidence="1 2">CGMCC 1.7029</strain>
    </source>
</reference>
<evidence type="ECO:0000313" key="1">
    <source>
        <dbReference type="EMBL" id="GGO24449.1"/>
    </source>
</evidence>
<dbReference type="Gene3D" id="3.40.50.11310">
    <property type="entry name" value="Bacterial phosphonate metabolism protein PhnH"/>
    <property type="match status" value="1"/>
</dbReference>
<dbReference type="SUPFAM" id="SSF159709">
    <property type="entry name" value="PhnH-like"/>
    <property type="match status" value="1"/>
</dbReference>
<dbReference type="EMBL" id="BMLP01000001">
    <property type="protein sequence ID" value="GGO24449.1"/>
    <property type="molecule type" value="Genomic_DNA"/>
</dbReference>
<comment type="caution">
    <text evidence="1">The sequence shown here is derived from an EMBL/GenBank/DDBJ whole genome shotgun (WGS) entry which is preliminary data.</text>
</comment>
<sequence>MTPAALTGGFADAPLQSAQAFRSILQAMARPGTIHDLTGALPPPPLSVAAGVALLTLADPSTPVHLAGATDTPAVRGWLAFHLGAPLVGAEEADFALGTWADLQPVSRFRIGQPDYPDRSATLIVAVDHLEPEGVRLCGPGIRGAAQLSLPGIPALQANAAMFPLGFDCLFTCGTRIAALPRSTRLEVL</sequence>
<gene>
    <name evidence="1" type="primary">phnH</name>
    <name evidence="1" type="ORF">GCM10010991_02870</name>
</gene>
<dbReference type="InterPro" id="IPR038058">
    <property type="entry name" value="PhnH-like_sp"/>
</dbReference>
<dbReference type="GO" id="GO:0016829">
    <property type="term" value="F:lyase activity"/>
    <property type="evidence" value="ECO:0007669"/>
    <property type="project" value="UniProtKB-KW"/>
</dbReference>
<keyword evidence="1" id="KW-0456">Lyase</keyword>
<dbReference type="GO" id="GO:0019634">
    <property type="term" value="P:organic phosphonate metabolic process"/>
    <property type="evidence" value="ECO:0007669"/>
    <property type="project" value="InterPro"/>
</dbReference>
<protein>
    <submittedName>
        <fullName evidence="1">Carbon-phosphorus lyase subunit PhnH</fullName>
    </submittedName>
</protein>
<organism evidence="1 2">
    <name type="scientific">Gemmobacter aquaticus</name>
    <dbReference type="NCBI Taxonomy" id="490185"/>
    <lineage>
        <taxon>Bacteria</taxon>
        <taxon>Pseudomonadati</taxon>
        <taxon>Pseudomonadota</taxon>
        <taxon>Alphaproteobacteria</taxon>
        <taxon>Rhodobacterales</taxon>
        <taxon>Paracoccaceae</taxon>
        <taxon>Gemmobacter</taxon>
    </lineage>
</organism>
<keyword evidence="2" id="KW-1185">Reference proteome</keyword>
<dbReference type="PIRSF" id="PIRSF020680">
    <property type="entry name" value="PhnH"/>
    <property type="match status" value="1"/>
</dbReference>
<accession>A0A918DBW7</accession>
<evidence type="ECO:0000313" key="2">
    <source>
        <dbReference type="Proteomes" id="UP000598196"/>
    </source>
</evidence>
<dbReference type="Proteomes" id="UP000598196">
    <property type="component" value="Unassembled WGS sequence"/>
</dbReference>
<dbReference type="RefSeq" id="WP_146285912.1">
    <property type="nucleotide sequence ID" value="NZ_BMLP01000001.1"/>
</dbReference>
<dbReference type="NCBIfam" id="TIGR03292">
    <property type="entry name" value="PhnH_redo"/>
    <property type="match status" value="1"/>
</dbReference>
<dbReference type="InterPro" id="IPR008772">
    <property type="entry name" value="Phosphonate_metab_PhnH"/>
</dbReference>
<dbReference type="AlphaFoldDB" id="A0A918DBW7"/>
<dbReference type="Pfam" id="PF05845">
    <property type="entry name" value="PhnH"/>
    <property type="match status" value="1"/>
</dbReference>
<proteinExistence type="predicted"/>
<name>A0A918DBW7_9RHOB</name>